<keyword evidence="17" id="KW-0325">Glycoprotein</keyword>
<dbReference type="PANTHER" id="PTHR31018:SF3">
    <property type="entry name" value="RECEPTOR PROTEIN-TYROSINE KINASE"/>
    <property type="match status" value="1"/>
</dbReference>
<dbReference type="PANTHER" id="PTHR31018">
    <property type="entry name" value="SPORULATION-SPECIFIC PROTEIN-RELATED"/>
    <property type="match status" value="1"/>
</dbReference>
<evidence type="ECO:0000256" key="3">
    <source>
        <dbReference type="ARBA" id="ARBA00011902"/>
    </source>
</evidence>
<name>A0A8S4AA76_9TELE</name>
<dbReference type="EC" id="2.7.10.1" evidence="3"/>
<proteinExistence type="predicted"/>
<dbReference type="CDD" id="cd00064">
    <property type="entry name" value="FU"/>
    <property type="match status" value="2"/>
</dbReference>
<evidence type="ECO:0000256" key="16">
    <source>
        <dbReference type="ARBA" id="ARBA00023170"/>
    </source>
</evidence>
<dbReference type="InterPro" id="IPR032778">
    <property type="entry name" value="GF_recep_IV"/>
</dbReference>
<evidence type="ECO:0000256" key="6">
    <source>
        <dbReference type="ARBA" id="ARBA00022553"/>
    </source>
</evidence>
<evidence type="ECO:0000256" key="8">
    <source>
        <dbReference type="ARBA" id="ARBA00022692"/>
    </source>
</evidence>
<keyword evidence="8" id="KW-0812">Transmembrane</keyword>
<dbReference type="FunFam" id="3.80.20.20:FF:000003">
    <property type="entry name" value="Receptor protein-tyrosine kinase"/>
    <property type="match status" value="1"/>
</dbReference>
<keyword evidence="7" id="KW-0808">Transferase</keyword>
<dbReference type="GO" id="GO:0016020">
    <property type="term" value="C:membrane"/>
    <property type="evidence" value="ECO:0007669"/>
    <property type="project" value="UniProtKB-SubCell"/>
</dbReference>
<comment type="subcellular location">
    <subcellularLocation>
        <location evidence="2">Membrane</location>
        <topology evidence="2">Single-pass type I membrane protein</topology>
    </subcellularLocation>
    <subcellularLocation>
        <location evidence="1">Secreted</location>
        <location evidence="1">Cell wall</location>
    </subcellularLocation>
</comment>
<evidence type="ECO:0000256" key="5">
    <source>
        <dbReference type="ARBA" id="ARBA00022525"/>
    </source>
</evidence>
<protein>
    <recommendedName>
        <fullName evidence="3">receptor protein-tyrosine kinase</fullName>
        <ecNumber evidence="3">2.7.10.1</ecNumber>
    </recommendedName>
</protein>
<accession>A0A8S4AA76</accession>
<dbReference type="GO" id="GO:0004714">
    <property type="term" value="F:transmembrane receptor protein tyrosine kinase activity"/>
    <property type="evidence" value="ECO:0007669"/>
    <property type="project" value="UniProtKB-EC"/>
</dbReference>
<evidence type="ECO:0000256" key="15">
    <source>
        <dbReference type="ARBA" id="ARBA00023137"/>
    </source>
</evidence>
<feature type="domain" description="Growth factor receptor" evidence="21">
    <location>
        <begin position="521"/>
        <end position="591"/>
    </location>
</feature>
<dbReference type="InterPro" id="IPR006212">
    <property type="entry name" value="Furin_repeat"/>
</dbReference>
<feature type="domain" description="Receptor L-domain" evidence="20">
    <location>
        <begin position="377"/>
        <end position="496"/>
    </location>
</feature>
<dbReference type="AlphaFoldDB" id="A0A8S4AA76"/>
<dbReference type="Pfam" id="PF14843">
    <property type="entry name" value="GF_recep_IV"/>
    <property type="match status" value="1"/>
</dbReference>
<keyword evidence="6" id="KW-0597">Phosphoprotein</keyword>
<evidence type="ECO:0000256" key="9">
    <source>
        <dbReference type="ARBA" id="ARBA00022729"/>
    </source>
</evidence>
<keyword evidence="9" id="KW-0732">Signal</keyword>
<evidence type="ECO:0000256" key="2">
    <source>
        <dbReference type="ARBA" id="ARBA00004479"/>
    </source>
</evidence>
<comment type="catalytic activity">
    <reaction evidence="18">
        <text>L-tyrosyl-[protein] + ATP = O-phospho-L-tyrosyl-[protein] + ADP + H(+)</text>
        <dbReference type="Rhea" id="RHEA:10596"/>
        <dbReference type="Rhea" id="RHEA-COMP:10136"/>
        <dbReference type="Rhea" id="RHEA-COMP:20101"/>
        <dbReference type="ChEBI" id="CHEBI:15378"/>
        <dbReference type="ChEBI" id="CHEBI:30616"/>
        <dbReference type="ChEBI" id="CHEBI:46858"/>
        <dbReference type="ChEBI" id="CHEBI:61978"/>
        <dbReference type="ChEBI" id="CHEBI:456216"/>
        <dbReference type="EC" id="2.7.10.1"/>
    </reaction>
</comment>
<evidence type="ECO:0000256" key="13">
    <source>
        <dbReference type="ARBA" id="ARBA00022989"/>
    </source>
</evidence>
<evidence type="ECO:0000256" key="17">
    <source>
        <dbReference type="ARBA" id="ARBA00023180"/>
    </source>
</evidence>
<dbReference type="InterPro" id="IPR009030">
    <property type="entry name" value="Growth_fac_rcpt_cys_sf"/>
</dbReference>
<dbReference type="SMART" id="SM00261">
    <property type="entry name" value="FU"/>
    <property type="match status" value="3"/>
</dbReference>
<dbReference type="Gene3D" id="2.10.220.10">
    <property type="entry name" value="Hormone Receptor, Insulin-like Growth Factor Receptor 1, Chain A, domain 2"/>
    <property type="match status" value="2"/>
</dbReference>
<dbReference type="InterPro" id="IPR051648">
    <property type="entry name" value="CWI-Assembly_Regulator"/>
</dbReference>
<evidence type="ECO:0000256" key="14">
    <source>
        <dbReference type="ARBA" id="ARBA00023136"/>
    </source>
</evidence>
<evidence type="ECO:0000256" key="4">
    <source>
        <dbReference type="ARBA" id="ARBA00022512"/>
    </source>
</evidence>
<evidence type="ECO:0000256" key="10">
    <source>
        <dbReference type="ARBA" id="ARBA00022741"/>
    </source>
</evidence>
<gene>
    <name evidence="22" type="ORF">MMEN_LOCUS2145</name>
</gene>
<evidence type="ECO:0000259" key="21">
    <source>
        <dbReference type="Pfam" id="PF14843"/>
    </source>
</evidence>
<keyword evidence="15" id="KW-0829">Tyrosine-protein kinase</keyword>
<evidence type="ECO:0000259" key="20">
    <source>
        <dbReference type="Pfam" id="PF01030"/>
    </source>
</evidence>
<evidence type="ECO:0000256" key="18">
    <source>
        <dbReference type="ARBA" id="ARBA00051243"/>
    </source>
</evidence>
<dbReference type="FunFam" id="2.10.220.10:FF:000001">
    <property type="entry name" value="Receptor protein-tyrosine kinase"/>
    <property type="match status" value="1"/>
</dbReference>
<dbReference type="InterPro" id="IPR000494">
    <property type="entry name" value="Rcpt_L-dom"/>
</dbReference>
<dbReference type="InterPro" id="IPR036941">
    <property type="entry name" value="Rcpt_L-dom_sf"/>
</dbReference>
<keyword evidence="14" id="KW-0472">Membrane</keyword>
<dbReference type="Pfam" id="PF01030">
    <property type="entry name" value="Recep_L_domain"/>
    <property type="match status" value="2"/>
</dbReference>
<comment type="caution">
    <text evidence="22">The sequence shown here is derived from an EMBL/GenBank/DDBJ whole genome shotgun (WGS) entry which is preliminary data.</text>
</comment>
<keyword evidence="13" id="KW-1133">Transmembrane helix</keyword>
<dbReference type="OrthoDB" id="6219513at2759"/>
<feature type="domain" description="Furin-like cysteine-rich" evidence="19">
    <location>
        <begin position="203"/>
        <end position="354"/>
    </location>
</feature>
<keyword evidence="10" id="KW-0547">Nucleotide-binding</keyword>
<dbReference type="Pfam" id="PF00757">
    <property type="entry name" value="Furin-like"/>
    <property type="match status" value="1"/>
</dbReference>
<evidence type="ECO:0000256" key="12">
    <source>
        <dbReference type="ARBA" id="ARBA00022840"/>
    </source>
</evidence>
<keyword evidence="16" id="KW-0675">Receptor</keyword>
<dbReference type="InterPro" id="IPR006211">
    <property type="entry name" value="Furin-like_Cys-rich_dom"/>
</dbReference>
<evidence type="ECO:0000256" key="11">
    <source>
        <dbReference type="ARBA" id="ARBA00022777"/>
    </source>
</evidence>
<keyword evidence="11" id="KW-0418">Kinase</keyword>
<dbReference type="GO" id="GO:0007169">
    <property type="term" value="P:cell surface receptor protein tyrosine kinase signaling pathway"/>
    <property type="evidence" value="ECO:0007669"/>
    <property type="project" value="UniProtKB-ARBA"/>
</dbReference>
<dbReference type="SUPFAM" id="SSF57184">
    <property type="entry name" value="Growth factor receptor domain"/>
    <property type="match status" value="2"/>
</dbReference>
<dbReference type="EMBL" id="CAJRST010001113">
    <property type="protein sequence ID" value="CAG5865479.1"/>
    <property type="molecule type" value="Genomic_DNA"/>
</dbReference>
<organism evidence="22 23">
    <name type="scientific">Menidia menidia</name>
    <name type="common">Atlantic silverside</name>
    <dbReference type="NCBI Taxonomy" id="238744"/>
    <lineage>
        <taxon>Eukaryota</taxon>
        <taxon>Metazoa</taxon>
        <taxon>Chordata</taxon>
        <taxon>Craniata</taxon>
        <taxon>Vertebrata</taxon>
        <taxon>Euteleostomi</taxon>
        <taxon>Actinopterygii</taxon>
        <taxon>Neopterygii</taxon>
        <taxon>Teleostei</taxon>
        <taxon>Neoteleostei</taxon>
        <taxon>Acanthomorphata</taxon>
        <taxon>Ovalentaria</taxon>
        <taxon>Atherinomorphae</taxon>
        <taxon>Atheriniformes</taxon>
        <taxon>Atherinopsidae</taxon>
        <taxon>Menidiinae</taxon>
        <taxon>Menidia</taxon>
    </lineage>
</organism>
<dbReference type="Proteomes" id="UP000677803">
    <property type="component" value="Unassembled WGS sequence"/>
</dbReference>
<evidence type="ECO:0000313" key="22">
    <source>
        <dbReference type="EMBL" id="CAG5865479.1"/>
    </source>
</evidence>
<keyword evidence="5" id="KW-0964">Secreted</keyword>
<evidence type="ECO:0000313" key="23">
    <source>
        <dbReference type="Proteomes" id="UP000677803"/>
    </source>
</evidence>
<keyword evidence="4" id="KW-0134">Cell wall</keyword>
<dbReference type="GO" id="GO:0005524">
    <property type="term" value="F:ATP binding"/>
    <property type="evidence" value="ECO:0007669"/>
    <property type="project" value="UniProtKB-KW"/>
</dbReference>
<dbReference type="Gene3D" id="3.80.20.20">
    <property type="entry name" value="Receptor L-domain"/>
    <property type="match status" value="3"/>
</dbReference>
<evidence type="ECO:0000259" key="19">
    <source>
        <dbReference type="Pfam" id="PF00757"/>
    </source>
</evidence>
<dbReference type="SUPFAM" id="SSF52058">
    <property type="entry name" value="L domain-like"/>
    <property type="match status" value="2"/>
</dbReference>
<keyword evidence="23" id="KW-1185">Reference proteome</keyword>
<evidence type="ECO:0000256" key="1">
    <source>
        <dbReference type="ARBA" id="ARBA00004191"/>
    </source>
</evidence>
<reference evidence="22" key="1">
    <citation type="submission" date="2021-05" db="EMBL/GenBank/DDBJ databases">
        <authorList>
            <person name="Tigano A."/>
        </authorList>
    </citation>
    <scope>NUCLEOTIDE SEQUENCE</scope>
</reference>
<keyword evidence="12" id="KW-0067">ATP-binding</keyword>
<dbReference type="FunFam" id="2.10.220.10:FF:000002">
    <property type="entry name" value="Receptor protein-tyrosine kinase"/>
    <property type="match status" value="1"/>
</dbReference>
<sequence length="608" mass="68157">MLIYGGPYGDNDSIVVCAGTGNKLSTLSDLEQQYRTLRKYYENCEVVMGNLEITSIDRSRDLTFLRSIREVTGYVLVALNQFDYLPLENLRIIRGTELYEDRYSLAIFLNYRRDGNFGLRQLGLRNLTACYELMDASVLNLMHRMDYCISSNSVIFLYSAEILSGGVYVDQNKFLCHADTIHWQDIVKNPRLHPVVVPTNSSVTCQKCHRSCNGRCWGPKEDQCQSLTKTVCAEQCDGRCFGPYVSDCCHRECAGGCYGPKDTDCFACTNFNDSGACVTQCPQPFVYNPTTFQLEHNPAAKYTYGAFCVKKCPHNFVVDHSSCVRACPSNKMEVEENRVKMCIPCTDICPKACDGIGTASLQAAQTVDSNNIDKFVNCTKINGNLVFLITGIKGDVYHNIEALDPEKLNVFRTVREITGYLNIQSWPDNMTDLNVFSNLATIGGRALYSGISLLVLKQQGISSLQLQSLREISAGNVHIAENSQLCYYNTVNWTKLFRAVNQKVLIRNNRSPSECSRERLVCDPLCSDAGCWGPGPDQCLSCRYFSRGRTCVDSCNLYEGDIREYANGSVCVECDAQCERADDDSLTCHGPVYWAKTPRLHWLDGQVL</sequence>
<feature type="domain" description="Receptor L-domain" evidence="20">
    <location>
        <begin position="43"/>
        <end position="131"/>
    </location>
</feature>
<evidence type="ECO:0000256" key="7">
    <source>
        <dbReference type="ARBA" id="ARBA00022679"/>
    </source>
</evidence>